<keyword evidence="3" id="KW-0805">Transcription regulation</keyword>
<evidence type="ECO:0000313" key="9">
    <source>
        <dbReference type="Proteomes" id="UP000319257"/>
    </source>
</evidence>
<dbReference type="InParanoid" id="A0A507AZR3"/>
<reference evidence="8 9" key="1">
    <citation type="submission" date="2019-06" db="EMBL/GenBank/DDBJ databases">
        <title>Draft genome sequence of the filamentous fungus Phialemoniopsis curvata isolated from diesel fuel.</title>
        <authorList>
            <person name="Varaljay V.A."/>
            <person name="Lyon W.J."/>
            <person name="Crouch A.L."/>
            <person name="Drake C.E."/>
            <person name="Hollomon J.M."/>
            <person name="Nadeau L.J."/>
            <person name="Nunn H.S."/>
            <person name="Stevenson B.S."/>
            <person name="Bojanowski C.L."/>
            <person name="Crookes-Goodson W.J."/>
        </authorList>
    </citation>
    <scope>NUCLEOTIDE SEQUENCE [LARGE SCALE GENOMIC DNA]</scope>
    <source>
        <strain evidence="8 9">D216</strain>
    </source>
</reference>
<sequence>MEADQTPPKPAKKRVRKPRGRGLRTKTGCTPHPTFQDLPCLLKVAHPIDIDVRLFTLLAVPICGPCIVSNRECTYPEDVEALRAQPSTASASPSHPEAEASNSNQPNHHPQHHPQAQLAHHPQQHHLLNQVLHHGGIPTLEDGAGPRLPAASMAPGMSYTPNAPSNPQARDIVDPALVGMYPDARFKTAAPPQAQYHLQGSYAAGPADHSQYAPSPDTAASSDLVDLASFRWFDLLATDAAQQGPDGRFSLSQGAPSDGDTSSLHLPDGLGSASRPYEDHPSARLAANLVDLSIPDRNSYPPAAEIKLSAHEAALLRNFAEKTASMLDVFDPQKHFSTYVTRLAMRNQGLMQAILAFSARYSQIAATTRAGSNPALGLEPLADPSEAIQHYNEGLNHLHTALRLGSTKSEELLSMALVISTYEMLETGINHNPNSNWQRHLEGVFSLQHARNVNGESGGLRGAAWWAWLRQDLWAAFRERRKCFSTWRPTVDYPDLRQSDMPDRAIYLLSLAVDYCAEPSPNPQVEPDKAAKSARRAAELMDMLERWKSFLGDAYKALPTANRAAIHGWTPTWVHPPEYGVALQVYSFAKILICMRRPVVNEFNDYIIAEAVATICGIAMELTDLSCQVISSQCLFAAGLCVQDPRQQHTIMGLIDACEARTGWPMDNLRTCLFKQWKGPKE</sequence>
<comment type="caution">
    <text evidence="8">The sequence shown here is derived from an EMBL/GenBank/DDBJ whole genome shotgun (WGS) entry which is preliminary data.</text>
</comment>
<protein>
    <submittedName>
        <fullName evidence="8">Uncharacterized protein</fullName>
    </submittedName>
</protein>
<comment type="subcellular location">
    <subcellularLocation>
        <location evidence="1">Nucleus</location>
    </subcellularLocation>
</comment>
<dbReference type="AlphaFoldDB" id="A0A507AZR3"/>
<dbReference type="PANTHER" id="PTHR37534:SF3">
    <property type="entry name" value="ZN(II)2CYS6 TRANSCRIPTION FACTOR (EUROFUNG)"/>
    <property type="match status" value="1"/>
</dbReference>
<dbReference type="PANTHER" id="PTHR37534">
    <property type="entry name" value="TRANSCRIPTIONAL ACTIVATOR PROTEIN UGA3"/>
    <property type="match status" value="1"/>
</dbReference>
<organism evidence="8 9">
    <name type="scientific">Thyridium curvatum</name>
    <dbReference type="NCBI Taxonomy" id="1093900"/>
    <lineage>
        <taxon>Eukaryota</taxon>
        <taxon>Fungi</taxon>
        <taxon>Dikarya</taxon>
        <taxon>Ascomycota</taxon>
        <taxon>Pezizomycotina</taxon>
        <taxon>Sordariomycetes</taxon>
        <taxon>Sordariomycetidae</taxon>
        <taxon>Thyridiales</taxon>
        <taxon>Thyridiaceae</taxon>
        <taxon>Thyridium</taxon>
    </lineage>
</organism>
<dbReference type="GO" id="GO:0000976">
    <property type="term" value="F:transcription cis-regulatory region binding"/>
    <property type="evidence" value="ECO:0007669"/>
    <property type="project" value="TreeGrafter"/>
</dbReference>
<feature type="region of interest" description="Disordered" evidence="7">
    <location>
        <begin position="135"/>
        <end position="166"/>
    </location>
</feature>
<evidence type="ECO:0000256" key="7">
    <source>
        <dbReference type="SAM" id="MobiDB-lite"/>
    </source>
</evidence>
<dbReference type="InterPro" id="IPR021858">
    <property type="entry name" value="Fun_TF"/>
</dbReference>
<dbReference type="RefSeq" id="XP_030991441.1">
    <property type="nucleotide sequence ID" value="XM_031143994.1"/>
</dbReference>
<keyword evidence="5" id="KW-0804">Transcription</keyword>
<proteinExistence type="predicted"/>
<dbReference type="GO" id="GO:0005634">
    <property type="term" value="C:nucleus"/>
    <property type="evidence" value="ECO:0007669"/>
    <property type="project" value="UniProtKB-SubCell"/>
</dbReference>
<keyword evidence="4" id="KW-0238">DNA-binding</keyword>
<feature type="region of interest" description="Disordered" evidence="7">
    <location>
        <begin position="1"/>
        <end position="30"/>
    </location>
</feature>
<feature type="region of interest" description="Disordered" evidence="7">
    <location>
        <begin position="84"/>
        <end position="122"/>
    </location>
</feature>
<dbReference type="GO" id="GO:0045944">
    <property type="term" value="P:positive regulation of transcription by RNA polymerase II"/>
    <property type="evidence" value="ECO:0007669"/>
    <property type="project" value="TreeGrafter"/>
</dbReference>
<feature type="region of interest" description="Disordered" evidence="7">
    <location>
        <begin position="244"/>
        <end position="278"/>
    </location>
</feature>
<evidence type="ECO:0000256" key="6">
    <source>
        <dbReference type="ARBA" id="ARBA00023242"/>
    </source>
</evidence>
<evidence type="ECO:0000256" key="1">
    <source>
        <dbReference type="ARBA" id="ARBA00004123"/>
    </source>
</evidence>
<name>A0A507AZR3_9PEZI</name>
<dbReference type="Proteomes" id="UP000319257">
    <property type="component" value="Unassembled WGS sequence"/>
</dbReference>
<evidence type="ECO:0000256" key="5">
    <source>
        <dbReference type="ARBA" id="ARBA00023163"/>
    </source>
</evidence>
<dbReference type="Pfam" id="PF11951">
    <property type="entry name" value="Fungal_trans_2"/>
    <property type="match status" value="1"/>
</dbReference>
<keyword evidence="2" id="KW-0862">Zinc</keyword>
<evidence type="ECO:0000313" key="8">
    <source>
        <dbReference type="EMBL" id="TPX09730.1"/>
    </source>
</evidence>
<dbReference type="EMBL" id="SKBQ01000063">
    <property type="protein sequence ID" value="TPX09730.1"/>
    <property type="molecule type" value="Genomic_DNA"/>
</dbReference>
<evidence type="ECO:0000256" key="3">
    <source>
        <dbReference type="ARBA" id="ARBA00023015"/>
    </source>
</evidence>
<evidence type="ECO:0000256" key="2">
    <source>
        <dbReference type="ARBA" id="ARBA00022833"/>
    </source>
</evidence>
<evidence type="ECO:0000256" key="4">
    <source>
        <dbReference type="ARBA" id="ARBA00023125"/>
    </source>
</evidence>
<keyword evidence="9" id="KW-1185">Reference proteome</keyword>
<dbReference type="OrthoDB" id="5319341at2759"/>
<dbReference type="STRING" id="1093900.A0A507AZR3"/>
<dbReference type="GeneID" id="41976516"/>
<feature type="compositionally biased region" description="Basic residues" evidence="7">
    <location>
        <begin position="10"/>
        <end position="24"/>
    </location>
</feature>
<feature type="compositionally biased region" description="Polar residues" evidence="7">
    <location>
        <begin position="250"/>
        <end position="264"/>
    </location>
</feature>
<keyword evidence="6" id="KW-0539">Nucleus</keyword>
<dbReference type="GO" id="GO:0003700">
    <property type="term" value="F:DNA-binding transcription factor activity"/>
    <property type="evidence" value="ECO:0007669"/>
    <property type="project" value="TreeGrafter"/>
</dbReference>
<accession>A0A507AZR3</accession>
<gene>
    <name evidence="8" type="ORF">E0L32_009069</name>
</gene>